<evidence type="ECO:0000256" key="2">
    <source>
        <dbReference type="ARBA" id="ARBA00023015"/>
    </source>
</evidence>
<evidence type="ECO:0000256" key="6">
    <source>
        <dbReference type="ARBA" id="ARBA00024343"/>
    </source>
</evidence>
<proteinExistence type="inferred from homology"/>
<keyword evidence="4" id="KW-0804">Transcription</keyword>
<comment type="subcellular location">
    <subcellularLocation>
        <location evidence="1">Nucleus</location>
    </subcellularLocation>
</comment>
<keyword evidence="2" id="KW-0805">Transcription regulation</keyword>
<dbReference type="InterPro" id="IPR016177">
    <property type="entry name" value="DNA-bd_dom_sf"/>
</dbReference>
<evidence type="ECO:0000256" key="4">
    <source>
        <dbReference type="ARBA" id="ARBA00023163"/>
    </source>
</evidence>
<evidence type="ECO:0000256" key="1">
    <source>
        <dbReference type="ARBA" id="ARBA00004123"/>
    </source>
</evidence>
<dbReference type="FunFam" id="3.30.730.10:FF:000001">
    <property type="entry name" value="Ethylene-responsive transcription factor 2"/>
    <property type="match status" value="1"/>
</dbReference>
<dbReference type="GO" id="GO:0003700">
    <property type="term" value="F:DNA-binding transcription factor activity"/>
    <property type="evidence" value="ECO:0007669"/>
    <property type="project" value="InterPro"/>
</dbReference>
<dbReference type="Pfam" id="PF00847">
    <property type="entry name" value="AP2"/>
    <property type="match status" value="1"/>
</dbReference>
<dbReference type="STRING" id="4577.A0A1D6M6D5"/>
<dbReference type="InterPro" id="IPR001471">
    <property type="entry name" value="AP2/ERF_dom"/>
</dbReference>
<dbReference type="FunCoup" id="A0A1D6M6D5">
    <property type="interactions" value="1120"/>
</dbReference>
<dbReference type="eggNOG" id="ENOG502S427">
    <property type="taxonomic scope" value="Eukaryota"/>
</dbReference>
<dbReference type="SMART" id="SM00380">
    <property type="entry name" value="AP2"/>
    <property type="match status" value="1"/>
</dbReference>
<dbReference type="PROSITE" id="PS51032">
    <property type="entry name" value="AP2_ERF"/>
    <property type="match status" value="1"/>
</dbReference>
<evidence type="ECO:0000313" key="7">
    <source>
        <dbReference type="EMBL" id="AQK86641.1"/>
    </source>
</evidence>
<dbReference type="PANTHER" id="PTHR31241">
    <property type="entry name" value="DEHYDRATION-RESPONSIVE ELEMENT-BINDING PROTEIN 2C"/>
    <property type="match status" value="1"/>
</dbReference>
<dbReference type="SMR" id="A0A1D6M6D5"/>
<dbReference type="PaxDb" id="4577-AC209257.4_FGP006"/>
<protein>
    <submittedName>
        <fullName evidence="7">Dehydration-responsive element-binding protein 2E</fullName>
    </submittedName>
</protein>
<organism evidence="7">
    <name type="scientific">Zea mays</name>
    <name type="common">Maize</name>
    <dbReference type="NCBI Taxonomy" id="4577"/>
    <lineage>
        <taxon>Eukaryota</taxon>
        <taxon>Viridiplantae</taxon>
        <taxon>Streptophyta</taxon>
        <taxon>Embryophyta</taxon>
        <taxon>Tracheophyta</taxon>
        <taxon>Spermatophyta</taxon>
        <taxon>Magnoliopsida</taxon>
        <taxon>Liliopsida</taxon>
        <taxon>Poales</taxon>
        <taxon>Poaceae</taxon>
        <taxon>PACMAD clade</taxon>
        <taxon>Panicoideae</taxon>
        <taxon>Andropogonodae</taxon>
        <taxon>Andropogoneae</taxon>
        <taxon>Tripsacinae</taxon>
        <taxon>Zea</taxon>
    </lineage>
</organism>
<dbReference type="InParanoid" id="A0A1D6M6D5"/>
<accession>A0A1D6M6D5</accession>
<dbReference type="PANTHER" id="PTHR31241:SF43">
    <property type="entry name" value="AP2_ERF DOMAIN-CONTAINING PROTEIN"/>
    <property type="match status" value="1"/>
</dbReference>
<reference evidence="7" key="1">
    <citation type="submission" date="2015-12" db="EMBL/GenBank/DDBJ databases">
        <title>Update maize B73 reference genome by single molecule sequencing technologies.</title>
        <authorList>
            <consortium name="Maize Genome Sequencing Project"/>
            <person name="Ware D."/>
        </authorList>
    </citation>
    <scope>NUCLEOTIDE SEQUENCE</scope>
    <source>
        <tissue evidence="7">Seedling</tissue>
    </source>
</reference>
<keyword evidence="3" id="KW-0238">DNA-binding</keyword>
<dbReference type="GO" id="GO:0005634">
    <property type="term" value="C:nucleus"/>
    <property type="evidence" value="ECO:0007669"/>
    <property type="project" value="UniProtKB-SubCell"/>
</dbReference>
<dbReference type="OMA" id="REDCQHE"/>
<dbReference type="EMBL" id="CM000782">
    <property type="protein sequence ID" value="AQK86641.1"/>
    <property type="molecule type" value="Genomic_DNA"/>
</dbReference>
<evidence type="ECO:0000256" key="5">
    <source>
        <dbReference type="ARBA" id="ARBA00023242"/>
    </source>
</evidence>
<comment type="similarity">
    <text evidence="6">Belongs to the AP2/ERF transcription factor family. ERF subfamily.</text>
</comment>
<dbReference type="AlphaFoldDB" id="A0A1D6M6D5"/>
<dbReference type="SUPFAM" id="SSF54171">
    <property type="entry name" value="DNA-binding domain"/>
    <property type="match status" value="1"/>
</dbReference>
<dbReference type="Gene3D" id="3.30.730.10">
    <property type="entry name" value="AP2/ERF domain"/>
    <property type="match status" value="1"/>
</dbReference>
<keyword evidence="5" id="KW-0539">Nucleus</keyword>
<dbReference type="InterPro" id="IPR036955">
    <property type="entry name" value="AP2/ERF_dom_sf"/>
</dbReference>
<dbReference type="GO" id="GO:0003677">
    <property type="term" value="F:DNA binding"/>
    <property type="evidence" value="ECO:0007669"/>
    <property type="project" value="UniProtKB-KW"/>
</dbReference>
<sequence length="279" mass="30712">MEVPRKAMASSLVVWLLLVHSCRLQVPCALGADDCWVLDRDRYRFCFRTAKCRAACAEDRFVDGRCKHGFPYLLPLCECLRPQCAAPGPSSHSELGYAAGRQQALASRSATAKPFAERSRPAQRGMGGPDNTRHNYRGVRQRRWGKWVAEIREPNRGKRHWLGTFDNPVDAAVAYDRAAVSIHGAHAHLNFPCSAATTADASLEHEAKPMVAAAALGGGGAEAVSQRQEDDDPHDIAMYIDFDAVFDMVPFCHGIKREDCQHEGFDGDAVHSPLWALGD</sequence>
<gene>
    <name evidence="7" type="ORF">ZEAMMB73_Zm00001d038446</name>
</gene>
<dbReference type="PRINTS" id="PR00367">
    <property type="entry name" value="ETHRSPELEMNT"/>
</dbReference>
<name>A0A1D6M6D5_MAIZE</name>
<evidence type="ECO:0000256" key="3">
    <source>
        <dbReference type="ARBA" id="ARBA00023125"/>
    </source>
</evidence>
<dbReference type="CDD" id="cd00018">
    <property type="entry name" value="AP2"/>
    <property type="match status" value="1"/>
</dbReference>